<evidence type="ECO:0000313" key="4">
    <source>
        <dbReference type="Proteomes" id="UP000428333"/>
    </source>
</evidence>
<dbReference type="PANTHER" id="PTHR46033:SF8">
    <property type="entry name" value="PROTEIN MAINTENANCE OF MERISTEMS-LIKE"/>
    <property type="match status" value="1"/>
</dbReference>
<feature type="region of interest" description="Disordered" evidence="1">
    <location>
        <begin position="323"/>
        <end position="344"/>
    </location>
</feature>
<keyword evidence="2" id="KW-1133">Transmembrane helix</keyword>
<organism evidence="3 4">
    <name type="scientific">Rhododendron williamsianum</name>
    <dbReference type="NCBI Taxonomy" id="262921"/>
    <lineage>
        <taxon>Eukaryota</taxon>
        <taxon>Viridiplantae</taxon>
        <taxon>Streptophyta</taxon>
        <taxon>Embryophyta</taxon>
        <taxon>Tracheophyta</taxon>
        <taxon>Spermatophyta</taxon>
        <taxon>Magnoliopsida</taxon>
        <taxon>eudicotyledons</taxon>
        <taxon>Gunneridae</taxon>
        <taxon>Pentapetalae</taxon>
        <taxon>asterids</taxon>
        <taxon>Ericales</taxon>
        <taxon>Ericaceae</taxon>
        <taxon>Ericoideae</taxon>
        <taxon>Rhodoreae</taxon>
        <taxon>Rhododendron</taxon>
    </lineage>
</organism>
<sequence length="440" mass="48807">MKVKASWLCDRFTGQVEEGADPEGDMCTWLTCNVWRTLIKLGRTVGAVVHLPISTITYAMHGCKAGTKEITSCFILLQVWAWERLPYLAPGQLGKRPPKAGAPLIGRWDDVFHSPNLATHLVGTYRYHLDMQRPNEATVLLIYYAICQYHQPEQVMRQFGFRQGIPPPSRSLDRPHSQKPSKCDIDLVEYPFDDPYVAWYDRITRRCISCVGCGVDGVTCCLKALSMPGVPTPYRDVALAALKHISVFKKFLRLEPPQHGVFKGSKERACGGGSSSQTCSHSEVPWEQLEVFGFGASSFNHDSLVEAKRRRIEESSLGDVTFGHPRLVRSPSTRGRGGDPKGGGEVTQFATKTYVVTQRSSKRQRKSHVMVRVAQCARMEGERLSGLAIKGMTVSKLVSNLSSAVYSRLVSKAAIFGIYYAVCNLFLLSFLCSAHAIAAN</sequence>
<dbReference type="Proteomes" id="UP000428333">
    <property type="component" value="Linkage Group LG10"/>
</dbReference>
<proteinExistence type="predicted"/>
<evidence type="ECO:0000313" key="3">
    <source>
        <dbReference type="EMBL" id="KAE9450753.1"/>
    </source>
</evidence>
<comment type="caution">
    <text evidence="3">The sequence shown here is derived from an EMBL/GenBank/DDBJ whole genome shotgun (WGS) entry which is preliminary data.</text>
</comment>
<evidence type="ECO:0000256" key="2">
    <source>
        <dbReference type="SAM" id="Phobius"/>
    </source>
</evidence>
<dbReference type="EMBL" id="QEFC01002762">
    <property type="protein sequence ID" value="KAE9450753.1"/>
    <property type="molecule type" value="Genomic_DNA"/>
</dbReference>
<protein>
    <recommendedName>
        <fullName evidence="5">Aminotransferase-like plant mobile domain-containing protein</fullName>
    </recommendedName>
</protein>
<dbReference type="InterPro" id="IPR044824">
    <property type="entry name" value="MAIN-like"/>
</dbReference>
<evidence type="ECO:0008006" key="5">
    <source>
        <dbReference type="Google" id="ProtNLM"/>
    </source>
</evidence>
<feature type="transmembrane region" description="Helical" evidence="2">
    <location>
        <begin position="417"/>
        <end position="438"/>
    </location>
</feature>
<reference evidence="3 4" key="1">
    <citation type="journal article" date="2019" name="Genome Biol. Evol.">
        <title>The Rhododendron genome and chromosomal organization provide insight into shared whole-genome duplications across the heath family (Ericaceae).</title>
        <authorList>
            <person name="Soza V.L."/>
            <person name="Lindsley D."/>
            <person name="Waalkes A."/>
            <person name="Ramage E."/>
            <person name="Patwardhan R.P."/>
            <person name="Burton J.N."/>
            <person name="Adey A."/>
            <person name="Kumar A."/>
            <person name="Qiu R."/>
            <person name="Shendure J."/>
            <person name="Hall B."/>
        </authorList>
    </citation>
    <scope>NUCLEOTIDE SEQUENCE [LARGE SCALE GENOMIC DNA]</scope>
    <source>
        <strain evidence="3">RSF 1966-606</strain>
    </source>
</reference>
<dbReference type="PANTHER" id="PTHR46033">
    <property type="entry name" value="PROTEIN MAIN-LIKE 2"/>
    <property type="match status" value="1"/>
</dbReference>
<evidence type="ECO:0000256" key="1">
    <source>
        <dbReference type="SAM" id="MobiDB-lite"/>
    </source>
</evidence>
<dbReference type="AlphaFoldDB" id="A0A6A4KT54"/>
<keyword evidence="2" id="KW-0472">Membrane</keyword>
<feature type="non-terminal residue" evidence="3">
    <location>
        <position position="1"/>
    </location>
</feature>
<dbReference type="OrthoDB" id="1685349at2759"/>
<dbReference type="GO" id="GO:0010073">
    <property type="term" value="P:meristem maintenance"/>
    <property type="evidence" value="ECO:0007669"/>
    <property type="project" value="InterPro"/>
</dbReference>
<name>A0A6A4KT54_9ERIC</name>
<gene>
    <name evidence="3" type="ORF">C3L33_17351</name>
</gene>
<keyword evidence="4" id="KW-1185">Reference proteome</keyword>
<accession>A0A6A4KT54</accession>
<keyword evidence="2" id="KW-0812">Transmembrane</keyword>